<proteinExistence type="predicted"/>
<reference evidence="2" key="1">
    <citation type="journal article" date="2023" name="Nat. Plants">
        <title>Single-cell RNA sequencing provides a high-resolution roadmap for understanding the multicellular compartmentation of specialized metabolism.</title>
        <authorList>
            <person name="Sun S."/>
            <person name="Shen X."/>
            <person name="Li Y."/>
            <person name="Li Y."/>
            <person name="Wang S."/>
            <person name="Li R."/>
            <person name="Zhang H."/>
            <person name="Shen G."/>
            <person name="Guo B."/>
            <person name="Wei J."/>
            <person name="Xu J."/>
            <person name="St-Pierre B."/>
            <person name="Chen S."/>
            <person name="Sun C."/>
        </authorList>
    </citation>
    <scope>NUCLEOTIDE SEQUENCE [LARGE SCALE GENOMIC DNA]</scope>
</reference>
<dbReference type="Proteomes" id="UP001060085">
    <property type="component" value="Linkage Group LG08"/>
</dbReference>
<keyword evidence="2" id="KW-1185">Reference proteome</keyword>
<evidence type="ECO:0000313" key="1">
    <source>
        <dbReference type="EMBL" id="KAI5650441.1"/>
    </source>
</evidence>
<evidence type="ECO:0000313" key="2">
    <source>
        <dbReference type="Proteomes" id="UP001060085"/>
    </source>
</evidence>
<gene>
    <name evidence="1" type="ORF">M9H77_36446</name>
</gene>
<accession>A0ACB9ZUF1</accession>
<protein>
    <submittedName>
        <fullName evidence="1">Uncharacterized protein</fullName>
    </submittedName>
</protein>
<sequence>MSSSNKKVLCPVLPKDPGAPLTTPPEYAFTKGRRKTNSTKRDKSYWEHVSIAHRKIGKSTGSGSSSGLGSGSGSSSSSHRRGRPPRAPRGKGRGRSSEQSSLSSKNVLGDGNCGFRVVVNFLFRDENQWPEFHTNMYVSLLGSIARVYELIQRPQWFDRYAPQEYWLDTPDHLYVITNTFNFYVVLTAGLGYRCEMDAHCLLFTCNGHIIVIFESAVSQSLIINRFHIGSGDLVQKHPFFEKL</sequence>
<comment type="caution">
    <text evidence="1">The sequence shown here is derived from an EMBL/GenBank/DDBJ whole genome shotgun (WGS) entry which is preliminary data.</text>
</comment>
<dbReference type="EMBL" id="CM044708">
    <property type="protein sequence ID" value="KAI5650441.1"/>
    <property type="molecule type" value="Genomic_DNA"/>
</dbReference>
<name>A0ACB9ZUF1_CATRO</name>
<organism evidence="1 2">
    <name type="scientific">Catharanthus roseus</name>
    <name type="common">Madagascar periwinkle</name>
    <name type="synonym">Vinca rosea</name>
    <dbReference type="NCBI Taxonomy" id="4058"/>
    <lineage>
        <taxon>Eukaryota</taxon>
        <taxon>Viridiplantae</taxon>
        <taxon>Streptophyta</taxon>
        <taxon>Embryophyta</taxon>
        <taxon>Tracheophyta</taxon>
        <taxon>Spermatophyta</taxon>
        <taxon>Magnoliopsida</taxon>
        <taxon>eudicotyledons</taxon>
        <taxon>Gunneridae</taxon>
        <taxon>Pentapetalae</taxon>
        <taxon>asterids</taxon>
        <taxon>lamiids</taxon>
        <taxon>Gentianales</taxon>
        <taxon>Apocynaceae</taxon>
        <taxon>Rauvolfioideae</taxon>
        <taxon>Vinceae</taxon>
        <taxon>Catharanthinae</taxon>
        <taxon>Catharanthus</taxon>
    </lineage>
</organism>